<evidence type="ECO:0000313" key="3">
    <source>
        <dbReference type="Proteomes" id="UP000577419"/>
    </source>
</evidence>
<protein>
    <submittedName>
        <fullName evidence="1">Uncharacterized protein</fullName>
    </submittedName>
</protein>
<evidence type="ECO:0000313" key="2">
    <source>
        <dbReference type="EMBL" id="MBS3058838.1"/>
    </source>
</evidence>
<dbReference type="Proteomes" id="UP000577419">
    <property type="component" value="Unassembled WGS sequence"/>
</dbReference>
<reference evidence="2" key="3">
    <citation type="submission" date="2021-05" db="EMBL/GenBank/DDBJ databases">
        <title>Protein family content uncovers lineage relationships and bacterial pathway maintenance mechanisms in DPANN archaea.</title>
        <authorList>
            <person name="Castelle C.J."/>
            <person name="Meheust R."/>
            <person name="Jaffe A.L."/>
            <person name="Seitz K."/>
            <person name="Gong X."/>
            <person name="Baker B.J."/>
            <person name="Banfield J.F."/>
        </authorList>
    </citation>
    <scope>NUCLEOTIDE SEQUENCE</scope>
    <source>
        <strain evidence="2">RIFCSPHIGHO2_01_FULL_GW2011_AR10_43_9</strain>
    </source>
</reference>
<dbReference type="Proteomes" id="UP000683213">
    <property type="component" value="Unassembled WGS sequence"/>
</dbReference>
<reference evidence="2" key="2">
    <citation type="submission" date="2021-03" db="EMBL/GenBank/DDBJ databases">
        <authorList>
            <person name="Jaffe A."/>
        </authorList>
    </citation>
    <scope>NUCLEOTIDE SEQUENCE</scope>
    <source>
        <strain evidence="2">RIFCSPHIGHO2_01_FULL_GW2011_AR10_43_9</strain>
    </source>
</reference>
<comment type="caution">
    <text evidence="1">The sequence shown here is derived from an EMBL/GenBank/DDBJ whole genome shotgun (WGS) entry which is preliminary data.</text>
</comment>
<gene>
    <name evidence="1" type="ORF">HA237_00875</name>
    <name evidence="2" type="ORF">J4224_00240</name>
</gene>
<sequence length="145" mass="17166">MVFKAIIAKIKSFFGTSAVKQELGTIYHREDVVEEVHSLWDYLKFREHSQAYHITSVVGFEEWVPMDEILRRIREIFKVEYKNERSLYPYIKTLVDTNLLEAANFGGKMRWRKKDLIIKIEKLPEQTKETVAAREKKKQTPNTST</sequence>
<dbReference type="EMBL" id="JAGVWF010000003">
    <property type="protein sequence ID" value="MBS3058838.1"/>
    <property type="molecule type" value="Genomic_DNA"/>
</dbReference>
<accession>A0A7J4IQX6</accession>
<evidence type="ECO:0000313" key="1">
    <source>
        <dbReference type="EMBL" id="HIH07901.1"/>
    </source>
</evidence>
<name>A0A7J4IQX6_9ARCH</name>
<dbReference type="AlphaFoldDB" id="A0A7J4IQX6"/>
<proteinExistence type="predicted"/>
<dbReference type="EMBL" id="DUFG01000005">
    <property type="protein sequence ID" value="HIH07901.1"/>
    <property type="molecule type" value="Genomic_DNA"/>
</dbReference>
<reference evidence="3" key="1">
    <citation type="journal article" date="2020" name="bioRxiv">
        <title>A rank-normalized archaeal taxonomy based on genome phylogeny resolves widespread incomplete and uneven classifications.</title>
        <authorList>
            <person name="Rinke C."/>
            <person name="Chuvochina M."/>
            <person name="Mussig A.J."/>
            <person name="Chaumeil P.-A."/>
            <person name="Waite D.W."/>
            <person name="Whitman W.B."/>
            <person name="Parks D.H."/>
            <person name="Hugenholtz P."/>
        </authorList>
    </citation>
    <scope>NUCLEOTIDE SEQUENCE [LARGE SCALE GENOMIC DNA]</scope>
</reference>
<organism evidence="1 3">
    <name type="scientific">Candidatus Iainarchaeum sp</name>
    <dbReference type="NCBI Taxonomy" id="3101447"/>
    <lineage>
        <taxon>Archaea</taxon>
        <taxon>Candidatus Iainarchaeota</taxon>
        <taxon>Candidatus Iainarchaeia</taxon>
        <taxon>Candidatus Iainarchaeales</taxon>
        <taxon>Candidatus Iainarchaeaceae</taxon>
        <taxon>Candidatus Iainarchaeum</taxon>
    </lineage>
</organism>